<keyword evidence="3" id="KW-1185">Reference proteome</keyword>
<gene>
    <name evidence="2" type="ORF">QCA50_005737</name>
</gene>
<protein>
    <submittedName>
        <fullName evidence="2">Uncharacterized protein</fullName>
    </submittedName>
</protein>
<feature type="region of interest" description="Disordered" evidence="1">
    <location>
        <begin position="1"/>
        <end position="20"/>
    </location>
</feature>
<evidence type="ECO:0000313" key="2">
    <source>
        <dbReference type="EMBL" id="KAK7690638.1"/>
    </source>
</evidence>
<dbReference type="EMBL" id="JASBNA010000006">
    <property type="protein sequence ID" value="KAK7690638.1"/>
    <property type="molecule type" value="Genomic_DNA"/>
</dbReference>
<sequence length="61" mass="6855">MASYAADKLSTSSSDQEKVHEHVYSLDERRRAALAEIDNAKFSWFHFKVCLVAGVGFFTDA</sequence>
<dbReference type="AlphaFoldDB" id="A0AAW0GAJ6"/>
<reference evidence="2 3" key="1">
    <citation type="submission" date="2022-09" db="EMBL/GenBank/DDBJ databases">
        <authorList>
            <person name="Palmer J.M."/>
        </authorList>
    </citation>
    <scope>NUCLEOTIDE SEQUENCE [LARGE SCALE GENOMIC DNA]</scope>
    <source>
        <strain evidence="2 3">DSM 7382</strain>
    </source>
</reference>
<accession>A0AAW0GAJ6</accession>
<name>A0AAW0GAJ6_9APHY</name>
<evidence type="ECO:0000256" key="1">
    <source>
        <dbReference type="SAM" id="MobiDB-lite"/>
    </source>
</evidence>
<evidence type="ECO:0000313" key="3">
    <source>
        <dbReference type="Proteomes" id="UP001385951"/>
    </source>
</evidence>
<proteinExistence type="predicted"/>
<comment type="caution">
    <text evidence="2">The sequence shown here is derived from an EMBL/GenBank/DDBJ whole genome shotgun (WGS) entry which is preliminary data.</text>
</comment>
<dbReference type="Proteomes" id="UP001385951">
    <property type="component" value="Unassembled WGS sequence"/>
</dbReference>
<organism evidence="2 3">
    <name type="scientific">Cerrena zonata</name>
    <dbReference type="NCBI Taxonomy" id="2478898"/>
    <lineage>
        <taxon>Eukaryota</taxon>
        <taxon>Fungi</taxon>
        <taxon>Dikarya</taxon>
        <taxon>Basidiomycota</taxon>
        <taxon>Agaricomycotina</taxon>
        <taxon>Agaricomycetes</taxon>
        <taxon>Polyporales</taxon>
        <taxon>Cerrenaceae</taxon>
        <taxon>Cerrena</taxon>
    </lineage>
</organism>